<dbReference type="InterPro" id="IPR007446">
    <property type="entry name" value="PilP"/>
</dbReference>
<keyword evidence="2" id="KW-1185">Reference proteome</keyword>
<reference evidence="1" key="1">
    <citation type="submission" date="2017-05" db="EMBL/GenBank/DDBJ databases">
        <authorList>
            <person name="Imhoff J.F."/>
            <person name="Rahn T."/>
            <person name="Kuenzel S."/>
            <person name="Neulinger S.C."/>
        </authorList>
    </citation>
    <scope>NUCLEOTIDE SEQUENCE</scope>
    <source>
        <strain evidence="1">DSM 4395</strain>
    </source>
</reference>
<evidence type="ECO:0000313" key="2">
    <source>
        <dbReference type="Proteomes" id="UP001296967"/>
    </source>
</evidence>
<proteinExistence type="predicted"/>
<dbReference type="Proteomes" id="UP001296967">
    <property type="component" value="Unassembled WGS sequence"/>
</dbReference>
<evidence type="ECO:0000313" key="1">
    <source>
        <dbReference type="EMBL" id="MBK5931751.1"/>
    </source>
</evidence>
<comment type="caution">
    <text evidence="1">The sequence shown here is derived from an EMBL/GenBank/DDBJ whole genome shotgun (WGS) entry which is preliminary data.</text>
</comment>
<sequence length="186" mass="20659">MSSRVPNIERPVLGGVVAILLTGCADSGLSELASYAERVMARSPRSLDPTPVIRQVDRFVYRAGDRRDPFVMDDQAAEHAAEQAVKVAQESRPSGLSPDPLRPKEPLEDYPLAALRMVGTLEQYGTRWALITSPEGTLHRVREGQHLGRNNGRITRIEPTELMLTEVVEKQPGQWARRRASLALNQ</sequence>
<evidence type="ECO:0008006" key="3">
    <source>
        <dbReference type="Google" id="ProtNLM"/>
    </source>
</evidence>
<protein>
    <recommendedName>
        <fullName evidence="3">Pilus assembly protein PilP</fullName>
    </recommendedName>
</protein>
<organism evidence="1 2">
    <name type="scientific">Halochromatium salexigens</name>
    <name type="common">Chromatium salexigens</name>
    <dbReference type="NCBI Taxonomy" id="49447"/>
    <lineage>
        <taxon>Bacteria</taxon>
        <taxon>Pseudomonadati</taxon>
        <taxon>Pseudomonadota</taxon>
        <taxon>Gammaproteobacteria</taxon>
        <taxon>Chromatiales</taxon>
        <taxon>Chromatiaceae</taxon>
        <taxon>Halochromatium</taxon>
    </lineage>
</organism>
<dbReference type="Pfam" id="PF04351">
    <property type="entry name" value="PilP"/>
    <property type="match status" value="1"/>
</dbReference>
<dbReference type="EMBL" id="NHSF01000069">
    <property type="protein sequence ID" value="MBK5931751.1"/>
    <property type="molecule type" value="Genomic_DNA"/>
</dbReference>
<accession>A0AAJ0UHS7</accession>
<dbReference type="PIRSF" id="PIRSF016481">
    <property type="entry name" value="Pilus_assembly_PilP"/>
    <property type="match status" value="1"/>
</dbReference>
<dbReference type="AlphaFoldDB" id="A0AAJ0UHS7"/>
<name>A0AAJ0UHS7_HALSE</name>
<reference evidence="1" key="2">
    <citation type="journal article" date="2020" name="Microorganisms">
        <title>Osmotic Adaptation and Compatible Solute Biosynthesis of Phototrophic Bacteria as Revealed from Genome Analyses.</title>
        <authorList>
            <person name="Imhoff J.F."/>
            <person name="Rahn T."/>
            <person name="Kunzel S."/>
            <person name="Keller A."/>
            <person name="Neulinger S.C."/>
        </authorList>
    </citation>
    <scope>NUCLEOTIDE SEQUENCE</scope>
    <source>
        <strain evidence="1">DSM 4395</strain>
    </source>
</reference>
<gene>
    <name evidence="1" type="ORF">CCR82_14770</name>
</gene>
<dbReference type="Gene3D" id="2.30.30.830">
    <property type="match status" value="1"/>
</dbReference>
<dbReference type="PROSITE" id="PS51257">
    <property type="entry name" value="PROKAR_LIPOPROTEIN"/>
    <property type="match status" value="1"/>
</dbReference>